<keyword evidence="1" id="KW-0472">Membrane</keyword>
<feature type="transmembrane region" description="Helical" evidence="1">
    <location>
        <begin position="32"/>
        <end position="50"/>
    </location>
</feature>
<keyword evidence="1" id="KW-0812">Transmembrane</keyword>
<keyword evidence="1" id="KW-1133">Transmembrane helix</keyword>
<evidence type="ECO:0000313" key="3">
    <source>
        <dbReference type="Proteomes" id="UP001501842"/>
    </source>
</evidence>
<sequence>MNPLIPLYVTLRTFVQDRVERLQNPEDRGAGVVEYAALLVLAGALIVALLDTDIIDTLKEKVEDALDDVFSAGD</sequence>
<evidence type="ECO:0008006" key="4">
    <source>
        <dbReference type="Google" id="ProtNLM"/>
    </source>
</evidence>
<gene>
    <name evidence="2" type="ORF">GCM10010439_18540</name>
</gene>
<proteinExistence type="predicted"/>
<accession>A0ABN3U349</accession>
<reference evidence="2 3" key="1">
    <citation type="journal article" date="2019" name="Int. J. Syst. Evol. Microbiol.">
        <title>The Global Catalogue of Microorganisms (GCM) 10K type strain sequencing project: providing services to taxonomists for standard genome sequencing and annotation.</title>
        <authorList>
            <consortium name="The Broad Institute Genomics Platform"/>
            <consortium name="The Broad Institute Genome Sequencing Center for Infectious Disease"/>
            <person name="Wu L."/>
            <person name="Ma J."/>
        </authorList>
    </citation>
    <scope>NUCLEOTIDE SEQUENCE [LARGE SCALE GENOMIC DNA]</scope>
    <source>
        <strain evidence="2 3">JCM 8201</strain>
    </source>
</reference>
<dbReference type="RefSeq" id="WP_344449835.1">
    <property type="nucleotide sequence ID" value="NZ_BAAATZ010000006.1"/>
</dbReference>
<dbReference type="EMBL" id="BAAATZ010000006">
    <property type="protein sequence ID" value="GAA2723385.1"/>
    <property type="molecule type" value="Genomic_DNA"/>
</dbReference>
<name>A0ABN3U349_9ACTN</name>
<organism evidence="2 3">
    <name type="scientific">Actinocorallia aurantiaca</name>
    <dbReference type="NCBI Taxonomy" id="46204"/>
    <lineage>
        <taxon>Bacteria</taxon>
        <taxon>Bacillati</taxon>
        <taxon>Actinomycetota</taxon>
        <taxon>Actinomycetes</taxon>
        <taxon>Streptosporangiales</taxon>
        <taxon>Thermomonosporaceae</taxon>
        <taxon>Actinocorallia</taxon>
    </lineage>
</organism>
<evidence type="ECO:0000256" key="1">
    <source>
        <dbReference type="SAM" id="Phobius"/>
    </source>
</evidence>
<protein>
    <recommendedName>
        <fullName evidence="4">Pilus assembly protein Flp/PilA</fullName>
    </recommendedName>
</protein>
<dbReference type="Proteomes" id="UP001501842">
    <property type="component" value="Unassembled WGS sequence"/>
</dbReference>
<keyword evidence="3" id="KW-1185">Reference proteome</keyword>
<comment type="caution">
    <text evidence="2">The sequence shown here is derived from an EMBL/GenBank/DDBJ whole genome shotgun (WGS) entry which is preliminary data.</text>
</comment>
<evidence type="ECO:0000313" key="2">
    <source>
        <dbReference type="EMBL" id="GAA2723385.1"/>
    </source>
</evidence>